<evidence type="ECO:0000256" key="1">
    <source>
        <dbReference type="ARBA" id="ARBA00023015"/>
    </source>
</evidence>
<dbReference type="EMBL" id="CP003065">
    <property type="protein sequence ID" value="AEV69293.1"/>
    <property type="molecule type" value="Genomic_DNA"/>
</dbReference>
<dbReference type="AlphaFoldDB" id="G8M2D4"/>
<evidence type="ECO:0000256" key="4">
    <source>
        <dbReference type="ARBA" id="ARBA00023163"/>
    </source>
</evidence>
<dbReference type="PANTHER" id="PTHR30204:SF90">
    <property type="entry name" value="HTH-TYPE TRANSCRIPTIONAL ACTIVATOR MTA"/>
    <property type="match status" value="1"/>
</dbReference>
<dbReference type="InterPro" id="IPR009061">
    <property type="entry name" value="DNA-bd_dom_put_sf"/>
</dbReference>
<dbReference type="InterPro" id="IPR000551">
    <property type="entry name" value="MerR-type_HTH_dom"/>
</dbReference>
<sequence>MKTVKEVSEITGISIRTLRYYDEIGLLKPSKLSDSGYRLYDSKALEKLQEIMFYKELGISLNDIKKIMDNPNYDKKQALLSQKAILEQKRNRLNGIIELIEDVLKGGNTMNFEAFNDQDIKKMIEIMKSNLSENQFQALIQQQGANSAEEYEEILQKAFANEKVASDILRWYRNKEDFLQACKPIQNEETEQLKNDSDEIFAGFAKLMSSPDTEAEHVLVEKLADWFKNFMKLDNARAVLLDFVKELENEKFAEIYDSKYGKGVSKYVSEAIMRYYGV</sequence>
<dbReference type="Gene3D" id="1.10.1660.10">
    <property type="match status" value="1"/>
</dbReference>
<evidence type="ECO:0000313" key="6">
    <source>
        <dbReference type="EMBL" id="AEV69293.1"/>
    </source>
</evidence>
<dbReference type="KEGG" id="ccl:Clocl_2738"/>
<dbReference type="Proteomes" id="UP000005435">
    <property type="component" value="Chromosome"/>
</dbReference>
<accession>G8M2D4</accession>
<dbReference type="CDD" id="cd01106">
    <property type="entry name" value="HTH_TipAL-Mta"/>
    <property type="match status" value="1"/>
</dbReference>
<dbReference type="OrthoDB" id="9814833at2"/>
<reference evidence="7" key="1">
    <citation type="submission" date="2011-12" db="EMBL/GenBank/DDBJ databases">
        <title>Complete sequence of Clostridium clariflavum DSM 19732.</title>
        <authorList>
            <consortium name="US DOE Joint Genome Institute"/>
            <person name="Lucas S."/>
            <person name="Han J."/>
            <person name="Lapidus A."/>
            <person name="Cheng J.-F."/>
            <person name="Goodwin L."/>
            <person name="Pitluck S."/>
            <person name="Peters L."/>
            <person name="Teshima H."/>
            <person name="Detter J.C."/>
            <person name="Han C."/>
            <person name="Tapia R."/>
            <person name="Land M."/>
            <person name="Hauser L."/>
            <person name="Kyrpides N."/>
            <person name="Ivanova N."/>
            <person name="Pagani I."/>
            <person name="Kitzmiller T."/>
            <person name="Lynd L."/>
            <person name="Izquierdo J."/>
            <person name="Woyke T."/>
        </authorList>
    </citation>
    <scope>NUCLEOTIDE SEQUENCE [LARGE SCALE GENOMIC DNA]</scope>
    <source>
        <strain evidence="7">DSM 19732 / NBRC 101661 / EBR45</strain>
    </source>
</reference>
<dbReference type="InterPro" id="IPR036244">
    <property type="entry name" value="TipA-like_antibiotic-bd"/>
</dbReference>
<dbReference type="STRING" id="720554.Clocl_2738"/>
<keyword evidence="3" id="KW-0010">Activator</keyword>
<dbReference type="PROSITE" id="PS50937">
    <property type="entry name" value="HTH_MERR_2"/>
    <property type="match status" value="1"/>
</dbReference>
<dbReference type="SUPFAM" id="SSF46955">
    <property type="entry name" value="Putative DNA-binding domain"/>
    <property type="match status" value="1"/>
</dbReference>
<dbReference type="RefSeq" id="WP_014255846.1">
    <property type="nucleotide sequence ID" value="NC_016627.1"/>
</dbReference>
<evidence type="ECO:0000313" key="7">
    <source>
        <dbReference type="Proteomes" id="UP000005435"/>
    </source>
</evidence>
<keyword evidence="1" id="KW-0805">Transcription regulation</keyword>
<feature type="domain" description="HTH merR-type" evidence="5">
    <location>
        <begin position="1"/>
        <end position="70"/>
    </location>
</feature>
<dbReference type="InterPro" id="IPR047057">
    <property type="entry name" value="MerR_fam"/>
</dbReference>
<dbReference type="Pfam" id="PF07739">
    <property type="entry name" value="TipAS"/>
    <property type="match status" value="1"/>
</dbReference>
<dbReference type="GO" id="GO:0003700">
    <property type="term" value="F:DNA-binding transcription factor activity"/>
    <property type="evidence" value="ECO:0007669"/>
    <property type="project" value="InterPro"/>
</dbReference>
<evidence type="ECO:0000259" key="5">
    <source>
        <dbReference type="PROSITE" id="PS50937"/>
    </source>
</evidence>
<dbReference type="PANTHER" id="PTHR30204">
    <property type="entry name" value="REDOX-CYCLING DRUG-SENSING TRANSCRIPTIONAL ACTIVATOR SOXR"/>
    <property type="match status" value="1"/>
</dbReference>
<reference evidence="6 7" key="2">
    <citation type="journal article" date="2012" name="Stand. Genomic Sci.">
        <title>Complete Genome Sequence of Clostridium clariflavum DSM 19732.</title>
        <authorList>
            <person name="Izquierdo J.A."/>
            <person name="Goodwin L."/>
            <person name="Davenport K.W."/>
            <person name="Teshima H."/>
            <person name="Bruce D."/>
            <person name="Detter C."/>
            <person name="Tapia R."/>
            <person name="Han S."/>
            <person name="Land M."/>
            <person name="Hauser L."/>
            <person name="Jeffries C.D."/>
            <person name="Han J."/>
            <person name="Pitluck S."/>
            <person name="Nolan M."/>
            <person name="Chen A."/>
            <person name="Huntemann M."/>
            <person name="Mavromatis K."/>
            <person name="Mikhailova N."/>
            <person name="Liolios K."/>
            <person name="Woyke T."/>
            <person name="Lynd L.R."/>
        </authorList>
    </citation>
    <scope>NUCLEOTIDE SEQUENCE [LARGE SCALE GENOMIC DNA]</scope>
    <source>
        <strain evidence="7">DSM 19732 / NBRC 101661 / EBR45</strain>
    </source>
</reference>
<dbReference type="Pfam" id="PF13411">
    <property type="entry name" value="MerR_1"/>
    <property type="match status" value="1"/>
</dbReference>
<keyword evidence="2" id="KW-0238">DNA-binding</keyword>
<dbReference type="eggNOG" id="COG0789">
    <property type="taxonomic scope" value="Bacteria"/>
</dbReference>
<keyword evidence="4" id="KW-0804">Transcription</keyword>
<name>G8M2D4_ACECE</name>
<evidence type="ECO:0000256" key="3">
    <source>
        <dbReference type="ARBA" id="ARBA00023159"/>
    </source>
</evidence>
<gene>
    <name evidence="6" type="ordered locus">Clocl_2738</name>
</gene>
<keyword evidence="7" id="KW-1185">Reference proteome</keyword>
<organism evidence="6 7">
    <name type="scientific">Acetivibrio clariflavus (strain DSM 19732 / NBRC 101661 / EBR45)</name>
    <name type="common">Clostridium clariflavum</name>
    <dbReference type="NCBI Taxonomy" id="720554"/>
    <lineage>
        <taxon>Bacteria</taxon>
        <taxon>Bacillati</taxon>
        <taxon>Bacillota</taxon>
        <taxon>Clostridia</taxon>
        <taxon>Eubacteriales</taxon>
        <taxon>Oscillospiraceae</taxon>
        <taxon>Acetivibrio</taxon>
    </lineage>
</organism>
<dbReference type="GO" id="GO:0003677">
    <property type="term" value="F:DNA binding"/>
    <property type="evidence" value="ECO:0007669"/>
    <property type="project" value="UniProtKB-KW"/>
</dbReference>
<dbReference type="SUPFAM" id="SSF89082">
    <property type="entry name" value="Antibiotic binding domain of TipA-like multidrug resistance regulators"/>
    <property type="match status" value="1"/>
</dbReference>
<evidence type="ECO:0000256" key="2">
    <source>
        <dbReference type="ARBA" id="ARBA00023125"/>
    </source>
</evidence>
<dbReference type="SMART" id="SM00422">
    <property type="entry name" value="HTH_MERR"/>
    <property type="match status" value="1"/>
</dbReference>
<dbReference type="InterPro" id="IPR012925">
    <property type="entry name" value="TipAS_dom"/>
</dbReference>
<dbReference type="HOGENOM" id="CLU_060077_0_0_9"/>
<dbReference type="PRINTS" id="PR00040">
    <property type="entry name" value="HTHMERR"/>
</dbReference>
<protein>
    <submittedName>
        <fullName evidence="6">Putative transcriptional regulator</fullName>
    </submittedName>
</protein>
<proteinExistence type="predicted"/>